<dbReference type="AlphaFoldDB" id="A0AAQ4R133"/>
<accession>A0AAQ4R133</accession>
<reference evidence="2 3" key="1">
    <citation type="journal article" date="2021" name="G3 (Bethesda)">
        <title>Improved contiguity of the threespine stickleback genome using long-read sequencing.</title>
        <authorList>
            <person name="Nath S."/>
            <person name="Shaw D.E."/>
            <person name="White M.A."/>
        </authorList>
    </citation>
    <scope>NUCLEOTIDE SEQUENCE [LARGE SCALE GENOMIC DNA]</scope>
    <source>
        <strain evidence="2 3">Lake Benthic</strain>
    </source>
</reference>
<dbReference type="Ensembl" id="ENSGACT00000066149.1">
    <property type="protein sequence ID" value="ENSGACP00000056478.1"/>
    <property type="gene ID" value="ENSGACG00000016217.2"/>
</dbReference>
<organism evidence="2 3">
    <name type="scientific">Gasterosteus aculeatus aculeatus</name>
    <name type="common">three-spined stickleback</name>
    <dbReference type="NCBI Taxonomy" id="481459"/>
    <lineage>
        <taxon>Eukaryota</taxon>
        <taxon>Metazoa</taxon>
        <taxon>Chordata</taxon>
        <taxon>Craniata</taxon>
        <taxon>Vertebrata</taxon>
        <taxon>Euteleostomi</taxon>
        <taxon>Actinopterygii</taxon>
        <taxon>Neopterygii</taxon>
        <taxon>Teleostei</taxon>
        <taxon>Neoteleostei</taxon>
        <taxon>Acanthomorphata</taxon>
        <taxon>Eupercaria</taxon>
        <taxon>Perciformes</taxon>
        <taxon>Cottioidei</taxon>
        <taxon>Gasterosteales</taxon>
        <taxon>Gasterosteidae</taxon>
        <taxon>Gasterosteus</taxon>
    </lineage>
</organism>
<dbReference type="Proteomes" id="UP000007635">
    <property type="component" value="Chromosome IV"/>
</dbReference>
<proteinExistence type="predicted"/>
<keyword evidence="3" id="KW-1185">Reference proteome</keyword>
<reference evidence="2" key="3">
    <citation type="submission" date="2025-09" db="UniProtKB">
        <authorList>
            <consortium name="Ensembl"/>
        </authorList>
    </citation>
    <scope>IDENTIFICATION</scope>
</reference>
<dbReference type="GeneTree" id="ENSGT01120000273977"/>
<name>A0AAQ4R133_GASAC</name>
<evidence type="ECO:0008006" key="4">
    <source>
        <dbReference type="Google" id="ProtNLM"/>
    </source>
</evidence>
<evidence type="ECO:0000256" key="1">
    <source>
        <dbReference type="SAM" id="MobiDB-lite"/>
    </source>
</evidence>
<evidence type="ECO:0000313" key="2">
    <source>
        <dbReference type="Ensembl" id="ENSGACP00000056478.1"/>
    </source>
</evidence>
<sequence length="263" mass="28210">MNSYRKRKTSGSPLIARTKTSRGANARRTANRLTANVSTLAVPSTETIAMMDNADGTVEEVVDLTCEGTEASVVDLTNNDSVLLVDEGPQNERVPTGESYVVSSDEDEDAPPIANAAIMPSVQSNSSSRSTPGTISCPVCLDSYLEVRLKLLATHLLHTWALFLVLGSTKLIKCSASQLIITRLLMSAYLGSSKADPLSNFLVNLNQTSVIRIIARPTSEGGGVDHQNHDLLTVQRGAVRYTGSNVIPDNTRCTNTTCAQERS</sequence>
<reference evidence="2" key="2">
    <citation type="submission" date="2025-08" db="UniProtKB">
        <authorList>
            <consortium name="Ensembl"/>
        </authorList>
    </citation>
    <scope>IDENTIFICATION</scope>
</reference>
<evidence type="ECO:0000313" key="3">
    <source>
        <dbReference type="Proteomes" id="UP000007635"/>
    </source>
</evidence>
<protein>
    <recommendedName>
        <fullName evidence="4">Ring finger protein 4</fullName>
    </recommendedName>
</protein>
<feature type="region of interest" description="Disordered" evidence="1">
    <location>
        <begin position="1"/>
        <end position="26"/>
    </location>
</feature>